<dbReference type="Proteomes" id="UP000053820">
    <property type="component" value="Unassembled WGS sequence"/>
</dbReference>
<organism evidence="2 3">
    <name type="scientific">Hydnomerulius pinastri MD-312</name>
    <dbReference type="NCBI Taxonomy" id="994086"/>
    <lineage>
        <taxon>Eukaryota</taxon>
        <taxon>Fungi</taxon>
        <taxon>Dikarya</taxon>
        <taxon>Basidiomycota</taxon>
        <taxon>Agaricomycotina</taxon>
        <taxon>Agaricomycetes</taxon>
        <taxon>Agaricomycetidae</taxon>
        <taxon>Boletales</taxon>
        <taxon>Boletales incertae sedis</taxon>
        <taxon>Leucogyrophana</taxon>
    </lineage>
</organism>
<sequence length="124" mass="13462">MVGHKVLMLAWIPSASFSDFDVFANCALILRAPPAFYEYQGGATPNHTSGLATPTEVPPQPPQLEISIDATAIPETSDRPRGFQNPPMTEASFIDSPIQDIHDATGRLQDELQGHVQPDFESST</sequence>
<evidence type="ECO:0000313" key="3">
    <source>
        <dbReference type="Proteomes" id="UP000053820"/>
    </source>
</evidence>
<keyword evidence="1" id="KW-0732">Signal</keyword>
<gene>
    <name evidence="2" type="ORF">HYDPIDRAFT_29768</name>
</gene>
<keyword evidence="3" id="KW-1185">Reference proteome</keyword>
<evidence type="ECO:0000256" key="1">
    <source>
        <dbReference type="SAM" id="SignalP"/>
    </source>
</evidence>
<accession>A0A0C9WDJ0</accession>
<feature type="chain" id="PRO_5002222291" evidence="1">
    <location>
        <begin position="19"/>
        <end position="124"/>
    </location>
</feature>
<feature type="signal peptide" evidence="1">
    <location>
        <begin position="1"/>
        <end position="18"/>
    </location>
</feature>
<dbReference type="EMBL" id="KN839852">
    <property type="protein sequence ID" value="KIJ63076.1"/>
    <property type="molecule type" value="Genomic_DNA"/>
</dbReference>
<reference evidence="2 3" key="1">
    <citation type="submission" date="2014-04" db="EMBL/GenBank/DDBJ databases">
        <title>Evolutionary Origins and Diversification of the Mycorrhizal Mutualists.</title>
        <authorList>
            <consortium name="DOE Joint Genome Institute"/>
            <consortium name="Mycorrhizal Genomics Consortium"/>
            <person name="Kohler A."/>
            <person name="Kuo A."/>
            <person name="Nagy L.G."/>
            <person name="Floudas D."/>
            <person name="Copeland A."/>
            <person name="Barry K.W."/>
            <person name="Cichocki N."/>
            <person name="Veneault-Fourrey C."/>
            <person name="LaButti K."/>
            <person name="Lindquist E.A."/>
            <person name="Lipzen A."/>
            <person name="Lundell T."/>
            <person name="Morin E."/>
            <person name="Murat C."/>
            <person name="Riley R."/>
            <person name="Ohm R."/>
            <person name="Sun H."/>
            <person name="Tunlid A."/>
            <person name="Henrissat B."/>
            <person name="Grigoriev I.V."/>
            <person name="Hibbett D.S."/>
            <person name="Martin F."/>
        </authorList>
    </citation>
    <scope>NUCLEOTIDE SEQUENCE [LARGE SCALE GENOMIC DNA]</scope>
    <source>
        <strain evidence="2 3">MD-312</strain>
    </source>
</reference>
<dbReference type="HOGENOM" id="CLU_2004231_0_0_1"/>
<protein>
    <submittedName>
        <fullName evidence="2">Unplaced genomic scaffold scaffold_18, whole genome shotgun sequence</fullName>
    </submittedName>
</protein>
<proteinExistence type="predicted"/>
<evidence type="ECO:0000313" key="2">
    <source>
        <dbReference type="EMBL" id="KIJ63076.1"/>
    </source>
</evidence>
<dbReference type="AlphaFoldDB" id="A0A0C9WDJ0"/>
<name>A0A0C9WDJ0_9AGAM</name>